<dbReference type="KEGG" id="noa:BKM31_24680"/>
<gene>
    <name evidence="2" type="ORF">BKM31_24680</name>
</gene>
<keyword evidence="3" id="KW-1185">Reference proteome</keyword>
<keyword evidence="1" id="KW-0732">Signal</keyword>
<evidence type="ECO:0000313" key="2">
    <source>
        <dbReference type="EMBL" id="AQZ64231.1"/>
    </source>
</evidence>
<feature type="chain" id="PRO_5012640443" description="Secreted protein" evidence="1">
    <location>
        <begin position="19"/>
        <end position="91"/>
    </location>
</feature>
<sequence length="91" mass="9480">MLSLAASAVVHGTMIAMANTSRNMADNIAPACAADGPLGSRSSPAPFTRRNTSAMSATAPIAAKIESVYATMKISRISFGYAVSHYYHTAQ</sequence>
<evidence type="ECO:0000313" key="3">
    <source>
        <dbReference type="Proteomes" id="UP000190797"/>
    </source>
</evidence>
<organism evidence="2 3">
    <name type="scientific">[Actinomadura] parvosata subsp. kistnae</name>
    <dbReference type="NCBI Taxonomy" id="1909395"/>
    <lineage>
        <taxon>Bacteria</taxon>
        <taxon>Bacillati</taxon>
        <taxon>Actinomycetota</taxon>
        <taxon>Actinomycetes</taxon>
        <taxon>Streptosporangiales</taxon>
        <taxon>Streptosporangiaceae</taxon>
        <taxon>Nonomuraea</taxon>
    </lineage>
</organism>
<evidence type="ECO:0008006" key="4">
    <source>
        <dbReference type="Google" id="ProtNLM"/>
    </source>
</evidence>
<accession>A0A1V0A1Y6</accession>
<protein>
    <recommendedName>
        <fullName evidence="4">Secreted protein</fullName>
    </recommendedName>
</protein>
<name>A0A1V0A1Y6_9ACTN</name>
<proteinExistence type="predicted"/>
<evidence type="ECO:0000256" key="1">
    <source>
        <dbReference type="SAM" id="SignalP"/>
    </source>
</evidence>
<reference evidence="3" key="1">
    <citation type="journal article" date="2017" name="Med. Chem. Commun.">
        <title>Nonomuraea sp. ATCC 55076 harbours the largest actinomycete chromosome to date and the kistamicin biosynthetic gene cluster.</title>
        <authorList>
            <person name="Nazari B."/>
            <person name="Forneris C.C."/>
            <person name="Gibson M.I."/>
            <person name="Moon K."/>
            <person name="Schramma K.R."/>
            <person name="Seyedsayamdost M.R."/>
        </authorList>
    </citation>
    <scope>NUCLEOTIDE SEQUENCE [LARGE SCALE GENOMIC DNA]</scope>
    <source>
        <strain evidence="3">ATCC 55076</strain>
    </source>
</reference>
<dbReference type="EMBL" id="CP017717">
    <property type="protein sequence ID" value="AQZ64231.1"/>
    <property type="molecule type" value="Genomic_DNA"/>
</dbReference>
<feature type="signal peptide" evidence="1">
    <location>
        <begin position="1"/>
        <end position="18"/>
    </location>
</feature>
<dbReference type="AlphaFoldDB" id="A0A1V0A1Y6"/>
<dbReference type="Proteomes" id="UP000190797">
    <property type="component" value="Chromosome"/>
</dbReference>